<proteinExistence type="predicted"/>
<sequence length="55" mass="6404">MILLLQDIVPQVLVPFERVTELKSGKRSNAKRWTLRRIEIVERRGDLVETEVEGS</sequence>
<gene>
    <name evidence="1" type="ORF">LCGC14_2434630</name>
</gene>
<reference evidence="1" key="1">
    <citation type="journal article" date="2015" name="Nature">
        <title>Complex archaea that bridge the gap between prokaryotes and eukaryotes.</title>
        <authorList>
            <person name="Spang A."/>
            <person name="Saw J.H."/>
            <person name="Jorgensen S.L."/>
            <person name="Zaremba-Niedzwiedzka K."/>
            <person name="Martijn J."/>
            <person name="Lind A.E."/>
            <person name="van Eijk R."/>
            <person name="Schleper C."/>
            <person name="Guy L."/>
            <person name="Ettema T.J."/>
        </authorList>
    </citation>
    <scope>NUCLEOTIDE SEQUENCE</scope>
</reference>
<comment type="caution">
    <text evidence="1">The sequence shown here is derived from an EMBL/GenBank/DDBJ whole genome shotgun (WGS) entry which is preliminary data.</text>
</comment>
<evidence type="ECO:0000313" key="1">
    <source>
        <dbReference type="EMBL" id="KKL22517.1"/>
    </source>
</evidence>
<dbReference type="AlphaFoldDB" id="A0A0F9C879"/>
<dbReference type="EMBL" id="LAZR01037318">
    <property type="protein sequence ID" value="KKL22517.1"/>
    <property type="molecule type" value="Genomic_DNA"/>
</dbReference>
<protein>
    <submittedName>
        <fullName evidence="1">Uncharacterized protein</fullName>
    </submittedName>
</protein>
<name>A0A0F9C879_9ZZZZ</name>
<organism evidence="1">
    <name type="scientific">marine sediment metagenome</name>
    <dbReference type="NCBI Taxonomy" id="412755"/>
    <lineage>
        <taxon>unclassified sequences</taxon>
        <taxon>metagenomes</taxon>
        <taxon>ecological metagenomes</taxon>
    </lineage>
</organism>
<accession>A0A0F9C879</accession>